<evidence type="ECO:0000313" key="2">
    <source>
        <dbReference type="Proteomes" id="UP000564704"/>
    </source>
</evidence>
<name>A0A844CWU2_9RHOB</name>
<dbReference type="OrthoDB" id="5918880at2"/>
<dbReference type="AlphaFoldDB" id="A0A844CWU2"/>
<reference evidence="1 2" key="1">
    <citation type="submission" date="2019-05" db="EMBL/GenBank/DDBJ databases">
        <title>Roseovarius bejariae sp. nov., a moderately halophylic bacterium isolated from a saline soil in Rambla Salada (Murcia).</title>
        <authorList>
            <person name="Castro D.J."/>
            <person name="Gomez-Altuve A."/>
            <person name="Reina J.C."/>
            <person name="Rodriguez M."/>
            <person name="Sampedro I."/>
            <person name="Llamas I."/>
            <person name="Martinez-Checa F."/>
        </authorList>
    </citation>
    <scope>NUCLEOTIDE SEQUENCE [LARGE SCALE GENOMIC DNA]</scope>
    <source>
        <strain evidence="1 2">A21</strain>
    </source>
</reference>
<organism evidence="1 2">
    <name type="scientific">Roseovarius bejariae</name>
    <dbReference type="NCBI Taxonomy" id="2576383"/>
    <lineage>
        <taxon>Bacteria</taxon>
        <taxon>Pseudomonadati</taxon>
        <taxon>Pseudomonadota</taxon>
        <taxon>Alphaproteobacteria</taxon>
        <taxon>Rhodobacterales</taxon>
        <taxon>Roseobacteraceae</taxon>
        <taxon>Roseovarius</taxon>
    </lineage>
</organism>
<dbReference type="EMBL" id="SZWE01000001">
    <property type="protein sequence ID" value="MRU15606.1"/>
    <property type="molecule type" value="Genomic_DNA"/>
</dbReference>
<evidence type="ECO:0000313" key="1">
    <source>
        <dbReference type="EMBL" id="MRU15606.1"/>
    </source>
</evidence>
<proteinExistence type="predicted"/>
<dbReference type="Proteomes" id="UP000564704">
    <property type="component" value="Unassembled WGS sequence"/>
</dbReference>
<keyword evidence="2" id="KW-1185">Reference proteome</keyword>
<comment type="caution">
    <text evidence="1">The sequence shown here is derived from an EMBL/GenBank/DDBJ whole genome shotgun (WGS) entry which is preliminary data.</text>
</comment>
<dbReference type="RefSeq" id="WP_154151032.1">
    <property type="nucleotide sequence ID" value="NZ_SZWE01000001.1"/>
</dbReference>
<protein>
    <submittedName>
        <fullName evidence="1">DUF2478 domain-containing protein</fullName>
    </submittedName>
</protein>
<dbReference type="InterPro" id="IPR018912">
    <property type="entry name" value="DUF2478"/>
</dbReference>
<gene>
    <name evidence="1" type="ORF">FDP25_09210</name>
</gene>
<sequence length="173" mass="18479">MKLGYVLAKERGATDRLLARLADRCLARGLRLAGVVQTNTACSDSYLCDMDVKVLPDGPVYRISQSLGREARGCRLDPAALEAAVGEVSKTLSSRPDLLIVNKFGKHEADGRGFRDIIAQCLIDGVPVIAGTNSLNLPAFQSFTDNLAEAVPPQDDALLAWAEAAIAEKNRAA</sequence>
<dbReference type="Pfam" id="PF10649">
    <property type="entry name" value="DUF2478"/>
    <property type="match status" value="1"/>
</dbReference>
<accession>A0A844CWU2</accession>